<evidence type="ECO:0000313" key="9">
    <source>
        <dbReference type="Proteomes" id="UP000838748"/>
    </source>
</evidence>
<keyword evidence="3 6" id="KW-0560">Oxidoreductase</keyword>
<dbReference type="SUPFAM" id="SSF52218">
    <property type="entry name" value="Flavoproteins"/>
    <property type="match status" value="1"/>
</dbReference>
<dbReference type="PANTHER" id="PTHR47307">
    <property type="entry name" value="GLUTATHIONE-REGULATED POTASSIUM-EFFLUX SYSTEM ANCILLARY PROTEIN KEFG"/>
    <property type="match status" value="1"/>
</dbReference>
<gene>
    <name evidence="8" type="primary">ywrO</name>
    <name evidence="6" type="synonym">kefG</name>
    <name evidence="8" type="ORF">VMF7928_03719</name>
</gene>
<evidence type="ECO:0000256" key="2">
    <source>
        <dbReference type="ARBA" id="ARBA00022519"/>
    </source>
</evidence>
<comment type="subcellular location">
    <subcellularLocation>
        <location evidence="6">Cell inner membrane</location>
        <topology evidence="6">Peripheral membrane protein</topology>
        <orientation evidence="6">Cytoplasmic side</orientation>
    </subcellularLocation>
</comment>
<evidence type="ECO:0000313" key="8">
    <source>
        <dbReference type="EMBL" id="CAH0541653.1"/>
    </source>
</evidence>
<proteinExistence type="inferred from homology"/>
<evidence type="ECO:0000259" key="7">
    <source>
        <dbReference type="Pfam" id="PF02525"/>
    </source>
</evidence>
<dbReference type="InterPro" id="IPR029039">
    <property type="entry name" value="Flavoprotein-like_sf"/>
</dbReference>
<dbReference type="RefSeq" id="WP_237363172.1">
    <property type="nucleotide sequence ID" value="NZ_CAKLDM010000002.1"/>
</dbReference>
<dbReference type="InterPro" id="IPR046980">
    <property type="entry name" value="KefG/KefF"/>
</dbReference>
<evidence type="ECO:0000256" key="1">
    <source>
        <dbReference type="ARBA" id="ARBA00022475"/>
    </source>
</evidence>
<evidence type="ECO:0000256" key="5">
    <source>
        <dbReference type="ARBA" id="ARBA00023136"/>
    </source>
</evidence>
<keyword evidence="4 6" id="KW-0520">NAD</keyword>
<keyword evidence="1 6" id="KW-1003">Cell membrane</keyword>
<evidence type="ECO:0000256" key="4">
    <source>
        <dbReference type="ARBA" id="ARBA00023027"/>
    </source>
</evidence>
<comment type="similarity">
    <text evidence="6">Belongs to the NAD(P)H dehydrogenase (quinone) family. KefG subfamily.</text>
</comment>
<feature type="domain" description="Flavodoxin-like fold" evidence="7">
    <location>
        <begin position="13"/>
        <end position="177"/>
    </location>
</feature>
<dbReference type="EC" id="1.6.5.2" evidence="6"/>
<dbReference type="Proteomes" id="UP000838748">
    <property type="component" value="Unassembled WGS sequence"/>
</dbReference>
<comment type="function">
    <text evidence="6">Regulatory subunit of a potassium efflux system that confers protection against electrophiles. Required for full activity of KefB.</text>
</comment>
<comment type="catalytic activity">
    <reaction evidence="6">
        <text>a quinone + NADH + H(+) = a quinol + NAD(+)</text>
        <dbReference type="Rhea" id="RHEA:46160"/>
        <dbReference type="ChEBI" id="CHEBI:15378"/>
        <dbReference type="ChEBI" id="CHEBI:24646"/>
        <dbReference type="ChEBI" id="CHEBI:57540"/>
        <dbReference type="ChEBI" id="CHEBI:57945"/>
        <dbReference type="ChEBI" id="CHEBI:132124"/>
        <dbReference type="EC" id="1.6.5.2"/>
    </reaction>
</comment>
<dbReference type="InterPro" id="IPR003680">
    <property type="entry name" value="Flavodoxin_fold"/>
</dbReference>
<accession>A0ABM9A7R1</accession>
<dbReference type="PANTHER" id="PTHR47307:SF1">
    <property type="entry name" value="GLUTATHIONE-REGULATED POTASSIUM-EFFLUX SYSTEM ANCILLARY PROTEIN KEFG"/>
    <property type="match status" value="1"/>
</dbReference>
<comment type="caution">
    <text evidence="8">The sequence shown here is derived from an EMBL/GenBank/DDBJ whole genome shotgun (WGS) entry which is preliminary data.</text>
</comment>
<dbReference type="Gene3D" id="3.40.50.360">
    <property type="match status" value="1"/>
</dbReference>
<dbReference type="HAMAP" id="MF_01415">
    <property type="entry name" value="K_H_efflux_KefG"/>
    <property type="match status" value="1"/>
</dbReference>
<evidence type="ECO:0000256" key="6">
    <source>
        <dbReference type="HAMAP-Rule" id="MF_01415"/>
    </source>
</evidence>
<dbReference type="NCBIfam" id="NF003430">
    <property type="entry name" value="PRK04930.1"/>
    <property type="match status" value="1"/>
</dbReference>
<comment type="catalytic activity">
    <reaction evidence="6">
        <text>a quinone + NADPH + H(+) = a quinol + NADP(+)</text>
        <dbReference type="Rhea" id="RHEA:46164"/>
        <dbReference type="ChEBI" id="CHEBI:15378"/>
        <dbReference type="ChEBI" id="CHEBI:24646"/>
        <dbReference type="ChEBI" id="CHEBI:57783"/>
        <dbReference type="ChEBI" id="CHEBI:58349"/>
        <dbReference type="ChEBI" id="CHEBI:132124"/>
        <dbReference type="EC" id="1.6.5.2"/>
    </reaction>
</comment>
<dbReference type="GO" id="GO:0016491">
    <property type="term" value="F:oxidoreductase activity"/>
    <property type="evidence" value="ECO:0007669"/>
    <property type="project" value="UniProtKB-KW"/>
</dbReference>
<reference evidence="8" key="1">
    <citation type="submission" date="2021-11" db="EMBL/GenBank/DDBJ databases">
        <authorList>
            <person name="Rodrigo-Torres L."/>
            <person name="Arahal R. D."/>
            <person name="Lucena T."/>
        </authorList>
    </citation>
    <scope>NUCLEOTIDE SEQUENCE</scope>
    <source>
        <strain evidence="8">CECT 7928</strain>
    </source>
</reference>
<sequence>MTNSTLVPSISPKVLVIYAHPESESSIANLTMIKKIQGLDHVTIHDLYAQYPDFFIDANAEHQLLMEHDVIVFQHPMYMYSCPALLKEWFDRVLNKGFAFGEQTALEGKIWRSVITTGGNKEAFGSKGYNKYPLEEILQPFELMAALCKMEWLEPLILYWARNVSDTERYQHAEDYRLWLSSLEATQGGGDDH</sequence>
<evidence type="ECO:0000256" key="3">
    <source>
        <dbReference type="ARBA" id="ARBA00023002"/>
    </source>
</evidence>
<organism evidence="8 9">
    <name type="scientific">Vibrio marisflavi CECT 7928</name>
    <dbReference type="NCBI Taxonomy" id="634439"/>
    <lineage>
        <taxon>Bacteria</taxon>
        <taxon>Pseudomonadati</taxon>
        <taxon>Pseudomonadota</taxon>
        <taxon>Gammaproteobacteria</taxon>
        <taxon>Vibrionales</taxon>
        <taxon>Vibrionaceae</taxon>
        <taxon>Vibrio</taxon>
    </lineage>
</organism>
<keyword evidence="5 6" id="KW-0472">Membrane</keyword>
<keyword evidence="2 6" id="KW-0997">Cell inner membrane</keyword>
<keyword evidence="9" id="KW-1185">Reference proteome</keyword>
<comment type="subunit">
    <text evidence="6">Interacts with KefB.</text>
</comment>
<name>A0ABM9A7R1_9VIBR</name>
<dbReference type="Pfam" id="PF02525">
    <property type="entry name" value="Flavodoxin_2"/>
    <property type="match status" value="1"/>
</dbReference>
<dbReference type="InterPro" id="IPR023947">
    <property type="entry name" value="K_H_efflux_KefG"/>
</dbReference>
<dbReference type="EMBL" id="CAKLDM010000002">
    <property type="protein sequence ID" value="CAH0541653.1"/>
    <property type="molecule type" value="Genomic_DNA"/>
</dbReference>
<protein>
    <recommendedName>
        <fullName evidence="6">Glutathione-regulated potassium-efflux system ancillary protein KefG</fullName>
    </recommendedName>
    <alternativeName>
        <fullName evidence="6">Putative quinone oxidoreductase KefG</fullName>
        <ecNumber evidence="6">1.6.5.2</ecNumber>
    </alternativeName>
</protein>